<evidence type="ECO:0000313" key="1">
    <source>
        <dbReference type="EMBL" id="KAK6735136.1"/>
    </source>
</evidence>
<keyword evidence="2" id="KW-1185">Reference proteome</keyword>
<proteinExistence type="predicted"/>
<evidence type="ECO:0000313" key="2">
    <source>
        <dbReference type="Proteomes" id="UP001303046"/>
    </source>
</evidence>
<protein>
    <submittedName>
        <fullName evidence="1">Uncharacterized protein</fullName>
    </submittedName>
</protein>
<dbReference type="Proteomes" id="UP001303046">
    <property type="component" value="Unassembled WGS sequence"/>
</dbReference>
<dbReference type="EMBL" id="JAVFWL010000002">
    <property type="protein sequence ID" value="KAK6735136.1"/>
    <property type="molecule type" value="Genomic_DNA"/>
</dbReference>
<accession>A0ABR1CB33</accession>
<name>A0ABR1CB33_NECAM</name>
<sequence length="79" mass="8643">MNDGTLAISGEKIPSRNVGGDGFVVHPYVVHLVDSDQILPPRLTILRLRPLRQKPISIMICYSPISAADESGLEAFLRS</sequence>
<organism evidence="1 2">
    <name type="scientific">Necator americanus</name>
    <name type="common">Human hookworm</name>
    <dbReference type="NCBI Taxonomy" id="51031"/>
    <lineage>
        <taxon>Eukaryota</taxon>
        <taxon>Metazoa</taxon>
        <taxon>Ecdysozoa</taxon>
        <taxon>Nematoda</taxon>
        <taxon>Chromadorea</taxon>
        <taxon>Rhabditida</taxon>
        <taxon>Rhabditina</taxon>
        <taxon>Rhabditomorpha</taxon>
        <taxon>Strongyloidea</taxon>
        <taxon>Ancylostomatidae</taxon>
        <taxon>Bunostominae</taxon>
        <taxon>Necator</taxon>
    </lineage>
</organism>
<comment type="caution">
    <text evidence="1">The sequence shown here is derived from an EMBL/GenBank/DDBJ whole genome shotgun (WGS) entry which is preliminary data.</text>
</comment>
<gene>
    <name evidence="1" type="primary">Necator_chrII.g6162</name>
    <name evidence="1" type="ORF">RB195_018369</name>
</gene>
<reference evidence="1 2" key="1">
    <citation type="submission" date="2023-08" db="EMBL/GenBank/DDBJ databases">
        <title>A Necator americanus chromosomal reference genome.</title>
        <authorList>
            <person name="Ilik V."/>
            <person name="Petrzelkova K.J."/>
            <person name="Pardy F."/>
            <person name="Fuh T."/>
            <person name="Niatou-Singa F.S."/>
            <person name="Gouil Q."/>
            <person name="Baker L."/>
            <person name="Ritchie M.E."/>
            <person name="Jex A.R."/>
            <person name="Gazzola D."/>
            <person name="Li H."/>
            <person name="Toshio Fujiwara R."/>
            <person name="Zhan B."/>
            <person name="Aroian R.V."/>
            <person name="Pafco B."/>
            <person name="Schwarz E.M."/>
        </authorList>
    </citation>
    <scope>NUCLEOTIDE SEQUENCE [LARGE SCALE GENOMIC DNA]</scope>
    <source>
        <strain evidence="1 2">Aroian</strain>
        <tissue evidence="1">Whole animal</tissue>
    </source>
</reference>